<feature type="region of interest" description="Disordered" evidence="1">
    <location>
        <begin position="573"/>
        <end position="593"/>
    </location>
</feature>
<feature type="region of interest" description="Disordered" evidence="1">
    <location>
        <begin position="621"/>
        <end position="678"/>
    </location>
</feature>
<dbReference type="InterPro" id="IPR030398">
    <property type="entry name" value="SEA_DG_dom"/>
</dbReference>
<sequence>MQAFETPFPVSYQQATTQGFLESDEDVLDYELSSLKNKPADRSVTVPDTPVSRSSVAPTTEEESTLKEVVQLVKPTHASGISDLSVAHIDEAPTSSPNTFLVEVTTPLSTSAPTASSETNSKNVHLSAGHSVEAPGITKLTSKISPSEKPSATISAIQKYSKVQSLAQITPDADPSTIVATESAVVPKMEERTKGSTTESSEDFQRAFAFSTLASSEEPDTSGEEDVELQLESLVITQSPTIGPSKTQSSTKMPSTAIFTNVPLPLDDDLLTRTAIAQSNTVNESSYLEPVTDKLPAIESVSKATEGQSTQGHLENTSALGTEQPDVRPKQQPPLNSSNETTTVIALEHATVPLVQKSTSQTSDNEYSSITLPSTYSYPLENMKPNATAGIAAEPIWEANTVSQELPVVYNTSVQSSSPQVDSVALLQSTSTIATLATPDISLEAIPTKASEDLETQNPPHQASTPEQEKTTRTSTEAFNPTYNDEMLYTEVSKDSTQPTTYTSPDQMLISQSSNDNTAFPSTYAFDVTTQGFNAESTTEIAQSQSVENGTVTVLPTESSAVLSTEFADNGNDTTLDVSTSPSNFTEPNVTGGATLESIPKAEISELASTTATSLEIQEVTPQGGDSLHGSESPQLVPKQSTSTEHVLQKETETTHRELETTQAPSGITQASIPSDLPASVSDSPAILIAELTSALPSPANEQLSSLPPVSVKDEQETLPAVGTPDNSSASPAVPISVAPERAATVPPELTSWDDDSSTPAAPPTRATTTEPTAPPASATPPAFPTTSPAPRKEVGAAPGCVPLEPPRSPTHEFRLVFNTSAEFSWEQVEALEQRIQRFARDDVCPRRFARTAFELGPPHVLSWTDPSANSSWCDRAAVDALLRTMRADSGHPTPEVTRAFYPEFKIVGVELRYRGACADRRGTVVVPVAATVVGVVLSAALLAGLATLLWRALRLVPSRSRKLDVTAPAAQPSFDLKQRRPILLPGESRAAAATNGTPSKSPHTKPNPPFVVDTDFCYINPNFLEVVKPSPPPPPPYRRSLDRRVRSLEAVLPAPPPRPPHGPHSTLGSRSLRNATAAEQDEGTSSSSGVESDAQPSGEAKSNESS</sequence>
<comment type="caution">
    <text evidence="4">The sequence shown here is derived from an EMBL/GenBank/DDBJ whole genome shotgun (WGS) entry which is preliminary data.</text>
</comment>
<feature type="compositionally biased region" description="Polar residues" evidence="1">
    <location>
        <begin position="573"/>
        <end position="589"/>
    </location>
</feature>
<evidence type="ECO:0000313" key="5">
    <source>
        <dbReference type="Proteomes" id="UP001321473"/>
    </source>
</evidence>
<feature type="compositionally biased region" description="Polar residues" evidence="1">
    <location>
        <begin position="663"/>
        <end position="673"/>
    </location>
</feature>
<keyword evidence="2" id="KW-0472">Membrane</keyword>
<dbReference type="Proteomes" id="UP001321473">
    <property type="component" value="Unassembled WGS sequence"/>
</dbReference>
<feature type="region of interest" description="Disordered" evidence="1">
    <location>
        <begin position="748"/>
        <end position="810"/>
    </location>
</feature>
<feature type="compositionally biased region" description="Pro residues" evidence="1">
    <location>
        <begin position="773"/>
        <end position="784"/>
    </location>
</feature>
<gene>
    <name evidence="4" type="ORF">V5799_004517</name>
</gene>
<dbReference type="AlphaFoldDB" id="A0AAQ4D5W3"/>
<feature type="domain" description="Peptidase S72" evidence="3">
    <location>
        <begin position="805"/>
        <end position="917"/>
    </location>
</feature>
<keyword evidence="2" id="KW-0812">Transmembrane</keyword>
<accession>A0AAQ4D5W3</accession>
<feature type="compositionally biased region" description="Low complexity" evidence="1">
    <location>
        <begin position="758"/>
        <end position="772"/>
    </location>
</feature>
<feature type="compositionally biased region" description="Basic and acidic residues" evidence="1">
    <location>
        <begin position="647"/>
        <end position="660"/>
    </location>
</feature>
<dbReference type="PROSITE" id="PS51699">
    <property type="entry name" value="SEA_DG"/>
    <property type="match status" value="1"/>
</dbReference>
<dbReference type="EMBL" id="JARKHS020034745">
    <property type="protein sequence ID" value="KAK8757853.1"/>
    <property type="molecule type" value="Genomic_DNA"/>
</dbReference>
<protein>
    <recommendedName>
        <fullName evidence="3">Peptidase S72 domain-containing protein</fullName>
    </recommendedName>
</protein>
<name>A0AAQ4D5W3_AMBAM</name>
<feature type="region of interest" description="Disordered" evidence="1">
    <location>
        <begin position="319"/>
        <end position="339"/>
    </location>
</feature>
<feature type="compositionally biased region" description="Polar residues" evidence="1">
    <location>
        <begin position="139"/>
        <end position="151"/>
    </location>
</feature>
<feature type="compositionally biased region" description="Pro residues" evidence="1">
    <location>
        <begin position="1054"/>
        <end position="1063"/>
    </location>
</feature>
<reference evidence="4 5" key="1">
    <citation type="journal article" date="2023" name="Arcadia Sci">
        <title>De novo assembly of a long-read Amblyomma americanum tick genome.</title>
        <authorList>
            <person name="Chou S."/>
            <person name="Poskanzer K.E."/>
            <person name="Rollins M."/>
            <person name="Thuy-Boun P.S."/>
        </authorList>
    </citation>
    <scope>NUCLEOTIDE SEQUENCE [LARGE SCALE GENOMIC DNA]</scope>
    <source>
        <strain evidence="4">F_SG_1</strain>
        <tissue evidence="4">Salivary glands</tissue>
    </source>
</reference>
<feature type="region of interest" description="Disordered" evidence="1">
    <location>
        <begin position="36"/>
        <end position="64"/>
    </location>
</feature>
<keyword evidence="2" id="KW-1133">Transmembrane helix</keyword>
<feature type="compositionally biased region" description="Low complexity" evidence="1">
    <location>
        <begin position="109"/>
        <end position="121"/>
    </location>
</feature>
<evidence type="ECO:0000259" key="3">
    <source>
        <dbReference type="PROSITE" id="PS51699"/>
    </source>
</evidence>
<evidence type="ECO:0000256" key="1">
    <source>
        <dbReference type="SAM" id="MobiDB-lite"/>
    </source>
</evidence>
<feature type="region of interest" description="Disordered" evidence="1">
    <location>
        <begin position="990"/>
        <end position="1010"/>
    </location>
</feature>
<evidence type="ECO:0000256" key="2">
    <source>
        <dbReference type="SAM" id="Phobius"/>
    </source>
</evidence>
<feature type="region of interest" description="Disordered" evidence="1">
    <location>
        <begin position="451"/>
        <end position="480"/>
    </location>
</feature>
<feature type="transmembrane region" description="Helical" evidence="2">
    <location>
        <begin position="925"/>
        <end position="954"/>
    </location>
</feature>
<feature type="compositionally biased region" description="Polar residues" evidence="1">
    <location>
        <begin position="630"/>
        <end position="646"/>
    </location>
</feature>
<keyword evidence="5" id="KW-1185">Reference proteome</keyword>
<organism evidence="4 5">
    <name type="scientific">Amblyomma americanum</name>
    <name type="common">Lone star tick</name>
    <dbReference type="NCBI Taxonomy" id="6943"/>
    <lineage>
        <taxon>Eukaryota</taxon>
        <taxon>Metazoa</taxon>
        <taxon>Ecdysozoa</taxon>
        <taxon>Arthropoda</taxon>
        <taxon>Chelicerata</taxon>
        <taxon>Arachnida</taxon>
        <taxon>Acari</taxon>
        <taxon>Parasitiformes</taxon>
        <taxon>Ixodida</taxon>
        <taxon>Ixodoidea</taxon>
        <taxon>Ixodidae</taxon>
        <taxon>Amblyomminae</taxon>
        <taxon>Amblyomma</taxon>
    </lineage>
</organism>
<evidence type="ECO:0000313" key="4">
    <source>
        <dbReference type="EMBL" id="KAK8757853.1"/>
    </source>
</evidence>
<feature type="region of interest" description="Disordered" evidence="1">
    <location>
        <begin position="1052"/>
        <end position="1107"/>
    </location>
</feature>
<feature type="region of interest" description="Disordered" evidence="1">
    <location>
        <begin position="109"/>
        <end position="151"/>
    </location>
</feature>
<proteinExistence type="predicted"/>
<feature type="compositionally biased region" description="Polar residues" evidence="1">
    <location>
        <begin position="456"/>
        <end position="466"/>
    </location>
</feature>